<name>A0A9P4XVU7_CRYP1</name>
<dbReference type="EMBL" id="MU032351">
    <property type="protein sequence ID" value="KAF3761520.1"/>
    <property type="molecule type" value="Genomic_DNA"/>
</dbReference>
<comment type="similarity">
    <text evidence="5">Belongs to the class I-like SAM-binding methyltransferase superfamily. UbiG/COQ3 family.</text>
</comment>
<keyword evidence="5" id="KW-0496">Mitochondrion</keyword>
<dbReference type="HAMAP" id="MF_00472">
    <property type="entry name" value="UbiG"/>
    <property type="match status" value="1"/>
</dbReference>
<accession>A0A9P4XVU7</accession>
<comment type="catalytic activity">
    <reaction evidence="5">
        <text>a 3-demethylubiquinol + S-adenosyl-L-methionine = a ubiquinol + S-adenosyl-L-homocysteine + H(+)</text>
        <dbReference type="Rhea" id="RHEA:44380"/>
        <dbReference type="Rhea" id="RHEA-COMP:9566"/>
        <dbReference type="Rhea" id="RHEA-COMP:10914"/>
        <dbReference type="ChEBI" id="CHEBI:15378"/>
        <dbReference type="ChEBI" id="CHEBI:17976"/>
        <dbReference type="ChEBI" id="CHEBI:57856"/>
        <dbReference type="ChEBI" id="CHEBI:59789"/>
        <dbReference type="ChEBI" id="CHEBI:84422"/>
        <dbReference type="EC" id="2.1.1.64"/>
    </reaction>
</comment>
<dbReference type="PANTHER" id="PTHR43464:SF19">
    <property type="entry name" value="UBIQUINONE BIOSYNTHESIS O-METHYLTRANSFERASE, MITOCHONDRIAL"/>
    <property type="match status" value="1"/>
</dbReference>
<evidence type="ECO:0000256" key="3">
    <source>
        <dbReference type="ARBA" id="ARBA00022688"/>
    </source>
</evidence>
<keyword evidence="5" id="KW-0479">Metal-binding</keyword>
<dbReference type="PANTHER" id="PTHR43464">
    <property type="entry name" value="METHYLTRANSFERASE"/>
    <property type="match status" value="1"/>
</dbReference>
<dbReference type="Proteomes" id="UP000803844">
    <property type="component" value="Unassembled WGS sequence"/>
</dbReference>
<proteinExistence type="inferred from homology"/>
<feature type="binding site" evidence="5">
    <location>
        <position position="77"/>
    </location>
    <ligand>
        <name>S-adenosyl-L-methionine</name>
        <dbReference type="ChEBI" id="CHEBI:59789"/>
    </ligand>
</feature>
<keyword evidence="8" id="KW-1185">Reference proteome</keyword>
<keyword evidence="4 5" id="KW-0949">S-adenosyl-L-methionine</keyword>
<reference evidence="7" key="1">
    <citation type="journal article" date="2020" name="Phytopathology">
        <title>Genome sequence of the chestnut blight fungus Cryphonectria parasitica EP155: A fundamental resource for an archetypical invasive plant pathogen.</title>
        <authorList>
            <person name="Crouch J.A."/>
            <person name="Dawe A."/>
            <person name="Aerts A."/>
            <person name="Barry K."/>
            <person name="Churchill A.C.L."/>
            <person name="Grimwood J."/>
            <person name="Hillman B."/>
            <person name="Milgroom M.G."/>
            <person name="Pangilinan J."/>
            <person name="Smith M."/>
            <person name="Salamov A."/>
            <person name="Schmutz J."/>
            <person name="Yadav J."/>
            <person name="Grigoriev I.V."/>
            <person name="Nuss D."/>
        </authorList>
    </citation>
    <scope>NUCLEOTIDE SEQUENCE</scope>
    <source>
        <strain evidence="7">EP155</strain>
    </source>
</reference>
<keyword evidence="5" id="KW-0999">Mitochondrion inner membrane</keyword>
<evidence type="ECO:0000313" key="7">
    <source>
        <dbReference type="EMBL" id="KAF3761520.1"/>
    </source>
</evidence>
<dbReference type="GO" id="GO:0061542">
    <property type="term" value="F:3-demethylubiquinol 3-O-methyltransferase activity"/>
    <property type="evidence" value="ECO:0007669"/>
    <property type="project" value="UniProtKB-UniRule"/>
</dbReference>
<protein>
    <recommendedName>
        <fullName evidence="5">Ubiquinone biosynthesis O-methyltransferase, mitochondrial</fullName>
    </recommendedName>
    <alternativeName>
        <fullName evidence="5">3-demethylubiquinol 3-O-methyltransferase</fullName>
        <ecNumber evidence="5">2.1.1.64</ecNumber>
    </alternativeName>
    <alternativeName>
        <fullName evidence="5">3-demethylubiquinone 3-O-methyltransferase</fullName>
        <ecNumber evidence="5">2.1.1.-</ecNumber>
    </alternativeName>
    <alternativeName>
        <fullName evidence="5">Polyprenyldihydroxybenzoate methyltransferase</fullName>
        <ecNumber evidence="5">2.1.1.114</ecNumber>
    </alternativeName>
</protein>
<gene>
    <name evidence="5" type="primary">COQ3</name>
    <name evidence="7" type="ORF">M406DRAFT_342299</name>
</gene>
<comment type="subcellular location">
    <subcellularLocation>
        <location evidence="5">Mitochondrion inner membrane</location>
        <topology evidence="5">Peripheral membrane protein</topology>
        <orientation evidence="5">Matrix side</orientation>
    </subcellularLocation>
</comment>
<evidence type="ECO:0000256" key="6">
    <source>
        <dbReference type="SAM" id="MobiDB-lite"/>
    </source>
</evidence>
<feature type="binding site" evidence="5">
    <location>
        <position position="127"/>
    </location>
    <ligand>
        <name>S-adenosyl-L-methionine</name>
        <dbReference type="ChEBI" id="CHEBI:59789"/>
    </ligand>
</feature>
<evidence type="ECO:0000256" key="1">
    <source>
        <dbReference type="ARBA" id="ARBA00022603"/>
    </source>
</evidence>
<comment type="caution">
    <text evidence="7">The sequence shown here is derived from an EMBL/GenBank/DDBJ whole genome shotgun (WGS) entry which is preliminary data.</text>
</comment>
<feature type="binding site" evidence="5">
    <location>
        <position position="176"/>
    </location>
    <ligand>
        <name>S-adenosyl-L-methionine</name>
        <dbReference type="ChEBI" id="CHEBI:59789"/>
    </ligand>
</feature>
<organism evidence="7 8">
    <name type="scientific">Cryphonectria parasitica (strain ATCC 38755 / EP155)</name>
    <dbReference type="NCBI Taxonomy" id="660469"/>
    <lineage>
        <taxon>Eukaryota</taxon>
        <taxon>Fungi</taxon>
        <taxon>Dikarya</taxon>
        <taxon>Ascomycota</taxon>
        <taxon>Pezizomycotina</taxon>
        <taxon>Sordariomycetes</taxon>
        <taxon>Sordariomycetidae</taxon>
        <taxon>Diaporthales</taxon>
        <taxon>Cryphonectriaceae</taxon>
        <taxon>Cryphonectria-Endothia species complex</taxon>
        <taxon>Cryphonectria</taxon>
    </lineage>
</organism>
<comment type="catalytic activity">
    <reaction evidence="5">
        <text>a 3,4-dihydroxy-5-(all-trans-polyprenyl)benzoate + S-adenosyl-L-methionine = a 4-hydroxy-3-methoxy-5-(all-trans-polyprenyl)benzoate + S-adenosyl-L-homocysteine + H(+)</text>
        <dbReference type="Rhea" id="RHEA:44452"/>
        <dbReference type="Rhea" id="RHEA-COMP:10930"/>
        <dbReference type="Rhea" id="RHEA-COMP:10931"/>
        <dbReference type="ChEBI" id="CHEBI:15378"/>
        <dbReference type="ChEBI" id="CHEBI:57856"/>
        <dbReference type="ChEBI" id="CHEBI:59789"/>
        <dbReference type="ChEBI" id="CHEBI:64694"/>
        <dbReference type="ChEBI" id="CHEBI:84443"/>
        <dbReference type="EC" id="2.1.1.114"/>
    </reaction>
</comment>
<feature type="compositionally biased region" description="Low complexity" evidence="6">
    <location>
        <begin position="25"/>
        <end position="39"/>
    </location>
</feature>
<keyword evidence="2 5" id="KW-0808">Transferase</keyword>
<feature type="binding site" evidence="5">
    <location>
        <position position="177"/>
    </location>
    <ligand>
        <name>Mg(2+)</name>
        <dbReference type="ChEBI" id="CHEBI:18420"/>
    </ligand>
</feature>
<comment type="function">
    <text evidence="5">O-methyltransferase required for two non-consecutive steps during ubiquinone biosynthesis. Catalyzes the 2 O-methylation of 3,4-dihydroxy-5-(all-trans-polyprenyl)benzoic acid into 4-hydroxy-3-methoxy-5-(all-trans-polyprenyl)benzoic acid. Also catalyzes the last step of ubiquinone biosynthesis by mediating methylation of 3-demethylubiquinone into ubiquinone. Also able to mediate the methylation of 3-demethylubiquinol into ubiquinol.</text>
</comment>
<keyword evidence="7" id="KW-0830">Ubiquinone</keyword>
<evidence type="ECO:0000256" key="2">
    <source>
        <dbReference type="ARBA" id="ARBA00022679"/>
    </source>
</evidence>
<evidence type="ECO:0000313" key="8">
    <source>
        <dbReference type="Proteomes" id="UP000803844"/>
    </source>
</evidence>
<sequence>MAPSRAAASKALLRPLHGDHGRGFASSSASTSSSSSSSSPAYTSVNPAEVAHFNALASSWWDPHGSSRILHLMNPLRHDFIRSCHAVQPEPLSPAHKLRYLDVGCGGGIFAESAARLPTTASVTAVDPTPEVLKIARAHAARDPSLASKLQYVSGTIETLPSPGDESDRYDIVSLFEVIEHVDTPSAFLERCGQFVRPGGWLVLSTIARTWTSWFTTNFMAEDVLKIVPKGTHDWSKYINSEELRRYFAQRPGWSAPRVMGVVYVPGLGWKEVPGSEAVGNYFFAVQREEARSEA</sequence>
<keyword evidence="5" id="KW-0472">Membrane</keyword>
<dbReference type="Gene3D" id="3.40.50.150">
    <property type="entry name" value="Vaccinia Virus protein VP39"/>
    <property type="match status" value="1"/>
</dbReference>
<comment type="catalytic activity">
    <reaction evidence="5">
        <text>a 3-demethylubiquinone + S-adenosyl-L-methionine = a ubiquinone + S-adenosyl-L-homocysteine</text>
        <dbReference type="Rhea" id="RHEA:81215"/>
        <dbReference type="Rhea" id="RHEA-COMP:9565"/>
        <dbReference type="Rhea" id="RHEA-COMP:19654"/>
        <dbReference type="ChEBI" id="CHEBI:16389"/>
        <dbReference type="ChEBI" id="CHEBI:57856"/>
        <dbReference type="ChEBI" id="CHEBI:59789"/>
        <dbReference type="ChEBI" id="CHEBI:231825"/>
    </reaction>
</comment>
<keyword evidence="1 5" id="KW-0489">Methyltransferase</keyword>
<dbReference type="GO" id="GO:0010420">
    <property type="term" value="F:polyprenyldihydroxybenzoate methyltransferase activity"/>
    <property type="evidence" value="ECO:0007669"/>
    <property type="project" value="UniProtKB-UniRule"/>
</dbReference>
<evidence type="ECO:0000256" key="4">
    <source>
        <dbReference type="ARBA" id="ARBA00022691"/>
    </source>
</evidence>
<dbReference type="CDD" id="cd02440">
    <property type="entry name" value="AdoMet_MTases"/>
    <property type="match status" value="1"/>
</dbReference>
<comment type="subunit">
    <text evidence="5">Component of a multi-subunit COQ enzyme complex, composed of at least COQ3, COQ4, COQ5, COQ6, COQ7 and COQ9.</text>
</comment>
<feature type="binding site" evidence="5">
    <location>
        <position position="180"/>
    </location>
    <ligand>
        <name>Mg(2+)</name>
        <dbReference type="ChEBI" id="CHEBI:18420"/>
    </ligand>
</feature>
<dbReference type="EC" id="2.1.1.114" evidence="5"/>
<evidence type="ECO:0000256" key="5">
    <source>
        <dbReference type="HAMAP-Rule" id="MF_03190"/>
    </source>
</evidence>
<dbReference type="GO" id="GO:0046872">
    <property type="term" value="F:metal ion binding"/>
    <property type="evidence" value="ECO:0007669"/>
    <property type="project" value="UniProtKB-KW"/>
</dbReference>
<dbReference type="OrthoDB" id="3265906at2759"/>
<keyword evidence="5" id="KW-0460">Magnesium</keyword>
<dbReference type="Pfam" id="PF13489">
    <property type="entry name" value="Methyltransf_23"/>
    <property type="match status" value="1"/>
</dbReference>
<comment type="cofactor">
    <cofactor evidence="5">
        <name>Mg(2+)</name>
        <dbReference type="ChEBI" id="CHEBI:18420"/>
    </cofactor>
</comment>
<feature type="binding site" evidence="5">
    <location>
        <position position="104"/>
    </location>
    <ligand>
        <name>S-adenosyl-L-methionine</name>
        <dbReference type="ChEBI" id="CHEBI:59789"/>
    </ligand>
</feature>
<dbReference type="InterPro" id="IPR010233">
    <property type="entry name" value="UbiG_MeTrfase"/>
</dbReference>
<feature type="binding site" evidence="5">
    <location>
        <position position="181"/>
    </location>
    <ligand>
        <name>Mg(2+)</name>
        <dbReference type="ChEBI" id="CHEBI:18420"/>
    </ligand>
</feature>
<dbReference type="EC" id="2.1.1.64" evidence="5"/>
<comment type="pathway">
    <text evidence="5">Cofactor biosynthesis; ubiquinone biosynthesis.</text>
</comment>
<dbReference type="AlphaFoldDB" id="A0A9P4XVU7"/>
<feature type="region of interest" description="Disordered" evidence="6">
    <location>
        <begin position="1"/>
        <end position="41"/>
    </location>
</feature>
<dbReference type="NCBIfam" id="TIGR01983">
    <property type="entry name" value="UbiG"/>
    <property type="match status" value="1"/>
</dbReference>
<dbReference type="InterPro" id="IPR029063">
    <property type="entry name" value="SAM-dependent_MTases_sf"/>
</dbReference>
<dbReference type="GO" id="GO:0031314">
    <property type="term" value="C:extrinsic component of mitochondrial inner membrane"/>
    <property type="evidence" value="ECO:0007669"/>
    <property type="project" value="UniProtKB-UniRule"/>
</dbReference>
<keyword evidence="3 5" id="KW-0831">Ubiquinone biosynthesis</keyword>
<dbReference type="SUPFAM" id="SSF53335">
    <property type="entry name" value="S-adenosyl-L-methionine-dependent methyltransferases"/>
    <property type="match status" value="1"/>
</dbReference>
<dbReference type="GO" id="GO:0032259">
    <property type="term" value="P:methylation"/>
    <property type="evidence" value="ECO:0007669"/>
    <property type="project" value="UniProtKB-KW"/>
</dbReference>
<dbReference type="EC" id="2.1.1.-" evidence="5"/>